<organism evidence="3">
    <name type="scientific">bioreactor metagenome</name>
    <dbReference type="NCBI Taxonomy" id="1076179"/>
    <lineage>
        <taxon>unclassified sequences</taxon>
        <taxon>metagenomes</taxon>
        <taxon>ecological metagenomes</taxon>
    </lineage>
</organism>
<feature type="domain" description="PH" evidence="2">
    <location>
        <begin position="9"/>
        <end position="141"/>
    </location>
</feature>
<dbReference type="Pfam" id="PF26566">
    <property type="entry name" value="PH_40"/>
    <property type="match status" value="1"/>
</dbReference>
<name>A0A644VTW3_9ZZZZ</name>
<feature type="transmembrane region" description="Helical" evidence="1">
    <location>
        <begin position="17"/>
        <end position="35"/>
    </location>
</feature>
<evidence type="ECO:0000259" key="2">
    <source>
        <dbReference type="Pfam" id="PF26566"/>
    </source>
</evidence>
<proteinExistence type="predicted"/>
<keyword evidence="1" id="KW-1133">Transmembrane helix</keyword>
<reference evidence="3" key="1">
    <citation type="submission" date="2019-08" db="EMBL/GenBank/DDBJ databases">
        <authorList>
            <person name="Kucharzyk K."/>
            <person name="Murdoch R.W."/>
            <person name="Higgins S."/>
            <person name="Loffler F."/>
        </authorList>
    </citation>
    <scope>NUCLEOTIDE SEQUENCE</scope>
</reference>
<gene>
    <name evidence="3" type="ORF">SDC9_40815</name>
</gene>
<keyword evidence="1" id="KW-0472">Membrane</keyword>
<evidence type="ECO:0000256" key="1">
    <source>
        <dbReference type="SAM" id="Phobius"/>
    </source>
</evidence>
<dbReference type="AlphaFoldDB" id="A0A644VTW3"/>
<dbReference type="InterPro" id="IPR058916">
    <property type="entry name" value="PH_40"/>
</dbReference>
<protein>
    <recommendedName>
        <fullName evidence="2">PH domain-containing protein</fullName>
    </recommendedName>
</protein>
<accession>A0A644VTW3</accession>
<dbReference type="EMBL" id="VSSQ01000437">
    <property type="protein sequence ID" value="MPL94660.1"/>
    <property type="molecule type" value="Genomic_DNA"/>
</dbReference>
<keyword evidence="1" id="KW-0812">Transmembrane</keyword>
<sequence length="170" mass="20044">MDYNNILKITGKRQLKALFYFVFGLALYIGVFIFFKIDDLFFIMIVFVPLFVFTELPAVFLHIEYLKRNSGEEYELCADRIIRRKNGLETVYSKEDIRSITVYVSPNYYRGDIYFTGFENYHFARILLNSGEVLFLTSLLAPGGIDKILNVYLKDIPYRKVKRLFSTTLY</sequence>
<comment type="caution">
    <text evidence="3">The sequence shown here is derived from an EMBL/GenBank/DDBJ whole genome shotgun (WGS) entry which is preliminary data.</text>
</comment>
<evidence type="ECO:0000313" key="3">
    <source>
        <dbReference type="EMBL" id="MPL94660.1"/>
    </source>
</evidence>
<feature type="transmembrane region" description="Helical" evidence="1">
    <location>
        <begin position="41"/>
        <end position="61"/>
    </location>
</feature>